<dbReference type="PROSITE" id="PS51257">
    <property type="entry name" value="PROKAR_LIPOPROTEIN"/>
    <property type="match status" value="1"/>
</dbReference>
<evidence type="ECO:0000313" key="1">
    <source>
        <dbReference type="EMBL" id="MDV0443161.1"/>
    </source>
</evidence>
<reference evidence="1 2" key="1">
    <citation type="submission" date="2023-06" db="EMBL/GenBank/DDBJ databases">
        <title>Genome sequence of Methancorpusculaceae sp. Cs1.</title>
        <authorList>
            <person name="Protasov E."/>
            <person name="Platt K."/>
            <person name="Poehlein A."/>
            <person name="Daniel R."/>
            <person name="Brune A."/>
        </authorList>
    </citation>
    <scope>NUCLEOTIDE SEQUENCE [LARGE SCALE GENOMIC DNA]</scope>
    <source>
        <strain evidence="1 2">Cs1</strain>
    </source>
</reference>
<keyword evidence="2" id="KW-1185">Reference proteome</keyword>
<evidence type="ECO:0000313" key="2">
    <source>
        <dbReference type="Proteomes" id="UP001283212"/>
    </source>
</evidence>
<name>A0AAE4MFF5_9EURY</name>
<dbReference type="Gene3D" id="3.30.450.20">
    <property type="entry name" value="PAS domain"/>
    <property type="match status" value="1"/>
</dbReference>
<proteinExistence type="predicted"/>
<dbReference type="RefSeq" id="WP_338095694.1">
    <property type="nucleotide sequence ID" value="NZ_JAWDKB010000002.1"/>
</dbReference>
<dbReference type="EMBL" id="JAWDKB010000002">
    <property type="protein sequence ID" value="MDV0443161.1"/>
    <property type="molecule type" value="Genomic_DNA"/>
</dbReference>
<dbReference type="AlphaFoldDB" id="A0AAE4MFF5"/>
<organism evidence="1 2">
    <name type="scientific">Methanorbis rubei</name>
    <dbReference type="NCBI Taxonomy" id="3028300"/>
    <lineage>
        <taxon>Archaea</taxon>
        <taxon>Methanobacteriati</taxon>
        <taxon>Methanobacteriota</taxon>
        <taxon>Stenosarchaea group</taxon>
        <taxon>Methanomicrobia</taxon>
        <taxon>Methanomicrobiales</taxon>
        <taxon>Methanocorpusculaceae</taxon>
        <taxon>Methanorbis</taxon>
    </lineage>
</organism>
<sequence>MRIGHTHKLLLLVLIGCVIAVLSAGCVTIEEQITYIEGPLDSQTEEALAEFTEDIRTMYTTCVIDMYYLGDQIGKAETEKDVQRIINDYYAEKIWINRIVYYDNATGNTVETPIYSPGKISDTVPVPTEEDFISAGGAVTIGPIYIPNLGMMELLYAPVFSPTGEYKGCLLFATEAFLLLQEGERLANNGVTYGNYAILLANREGVITYATQQEYIGTKLEKGVPNKIRNSIIILQDDLTGAYQYVGKNNTSITTAWEKVLVHQNEYTIFLTKDDNAAPVNYGDQFTPQPDQMRDDVTAIWRYAFTSGSEPAMERINGGFYFYEVYAVSTNGTILAAPPDKKDTIGLNYINGRGRYGISYMKQMITTAQQGGGYIAYFDPSDDTQLSEAGLFTISYVMPVNDDWFIMGISPGATNYTEINNNARGDVATVVRAILGYAHDKGVDCAIKKIVDNPGANGTVFTEDISTNVNNIVIFDYNGTVHANMQVPEMNGDNAMYYTDLFGSSVVRKSVIIAKSGGGIAYDYQWDDGGIPNYADLWLYSIEPIDDTYFVMAGTTVITTENYVKAGLRK</sequence>
<accession>A0AAE4MFF5</accession>
<protein>
    <submittedName>
        <fullName evidence="1">Uncharacterized protein</fullName>
    </submittedName>
</protein>
<comment type="caution">
    <text evidence="1">The sequence shown here is derived from an EMBL/GenBank/DDBJ whole genome shotgun (WGS) entry which is preliminary data.</text>
</comment>
<gene>
    <name evidence="1" type="ORF">McpCs1_05290</name>
</gene>
<dbReference type="Proteomes" id="UP001283212">
    <property type="component" value="Unassembled WGS sequence"/>
</dbReference>